<dbReference type="Proteomes" id="UP000799438">
    <property type="component" value="Unassembled WGS sequence"/>
</dbReference>
<proteinExistence type="predicted"/>
<dbReference type="EMBL" id="ML995557">
    <property type="protein sequence ID" value="KAF2135715.1"/>
    <property type="molecule type" value="Genomic_DNA"/>
</dbReference>
<keyword evidence="2" id="KW-1185">Reference proteome</keyword>
<protein>
    <recommendedName>
        <fullName evidence="3">Ankyrin repeat protein</fullName>
    </recommendedName>
</protein>
<evidence type="ECO:0008006" key="3">
    <source>
        <dbReference type="Google" id="ProtNLM"/>
    </source>
</evidence>
<name>A0A6A6AXJ8_9PEZI</name>
<evidence type="ECO:0000313" key="2">
    <source>
        <dbReference type="Proteomes" id="UP000799438"/>
    </source>
</evidence>
<dbReference type="SUPFAM" id="SSF48403">
    <property type="entry name" value="Ankyrin repeat"/>
    <property type="match status" value="1"/>
</dbReference>
<accession>A0A6A6AXJ8</accession>
<dbReference type="AlphaFoldDB" id="A0A6A6AXJ8"/>
<dbReference type="Gene3D" id="1.25.40.20">
    <property type="entry name" value="Ankyrin repeat-containing domain"/>
    <property type="match status" value="1"/>
</dbReference>
<evidence type="ECO:0000313" key="1">
    <source>
        <dbReference type="EMBL" id="KAF2135715.1"/>
    </source>
</evidence>
<dbReference type="GeneID" id="54304055"/>
<dbReference type="RefSeq" id="XP_033391433.1">
    <property type="nucleotide sequence ID" value="XM_033546549.1"/>
</dbReference>
<sequence length="421" mass="45716">MTLSGIASGRFNKAPPPTRDDVFLAAIILQLVSFIETQAVSYDINATFSKIDCKQPWGRPLHSAVRTAVLAAVLTPRTDVNVLENGSLALETAACLDNKAAIHTLLAWPNVHCRADGDAVTKAVVAAFENDHTDAEMMILAHAAPAVLSIALPTCLVACCWHGSLDAARALLDKAVTALGTDAAVVADAVNDAMFSAICAGHEKMLRFLVQRGGQLGSLFMLSEQVHVLICNGNVGMLRMLVDAGFRAGYDGYDGLETAAKLDASDTVRALVQMGAVALDENTEEAQRYKITQRGDMARWCKAVLMGWACAYGNVELVRFYAANGFSVTPDYAAVYERFLGVEPVVVTRAYGQKEVERTLLELGARKVDPLGTAWRERFAGGVVPFRSLKERLLSESKDIEGMDRFARSKWCRKWCRGLKL</sequence>
<reference evidence="1" key="1">
    <citation type="journal article" date="2020" name="Stud. Mycol.">
        <title>101 Dothideomycetes genomes: a test case for predicting lifestyles and emergence of pathogens.</title>
        <authorList>
            <person name="Haridas S."/>
            <person name="Albert R."/>
            <person name="Binder M."/>
            <person name="Bloem J."/>
            <person name="Labutti K."/>
            <person name="Salamov A."/>
            <person name="Andreopoulos B."/>
            <person name="Baker S."/>
            <person name="Barry K."/>
            <person name="Bills G."/>
            <person name="Bluhm B."/>
            <person name="Cannon C."/>
            <person name="Castanera R."/>
            <person name="Culley D."/>
            <person name="Daum C."/>
            <person name="Ezra D."/>
            <person name="Gonzalez J."/>
            <person name="Henrissat B."/>
            <person name="Kuo A."/>
            <person name="Liang C."/>
            <person name="Lipzen A."/>
            <person name="Lutzoni F."/>
            <person name="Magnuson J."/>
            <person name="Mondo S."/>
            <person name="Nolan M."/>
            <person name="Ohm R."/>
            <person name="Pangilinan J."/>
            <person name="Park H.-J."/>
            <person name="Ramirez L."/>
            <person name="Alfaro M."/>
            <person name="Sun H."/>
            <person name="Tritt A."/>
            <person name="Yoshinaga Y."/>
            <person name="Zwiers L.-H."/>
            <person name="Turgeon B."/>
            <person name="Goodwin S."/>
            <person name="Spatafora J."/>
            <person name="Crous P."/>
            <person name="Grigoriev I."/>
        </authorList>
    </citation>
    <scope>NUCLEOTIDE SEQUENCE</scope>
    <source>
        <strain evidence="1">CBS 121167</strain>
    </source>
</reference>
<dbReference type="InterPro" id="IPR036770">
    <property type="entry name" value="Ankyrin_rpt-contain_sf"/>
</dbReference>
<gene>
    <name evidence="1" type="ORF">K452DRAFT_362999</name>
</gene>
<organism evidence="1 2">
    <name type="scientific">Aplosporella prunicola CBS 121167</name>
    <dbReference type="NCBI Taxonomy" id="1176127"/>
    <lineage>
        <taxon>Eukaryota</taxon>
        <taxon>Fungi</taxon>
        <taxon>Dikarya</taxon>
        <taxon>Ascomycota</taxon>
        <taxon>Pezizomycotina</taxon>
        <taxon>Dothideomycetes</taxon>
        <taxon>Dothideomycetes incertae sedis</taxon>
        <taxon>Botryosphaeriales</taxon>
        <taxon>Aplosporellaceae</taxon>
        <taxon>Aplosporella</taxon>
    </lineage>
</organism>